<dbReference type="Pfam" id="PF13333">
    <property type="entry name" value="rve_2"/>
    <property type="match status" value="1"/>
</dbReference>
<dbReference type="InterPro" id="IPR050900">
    <property type="entry name" value="Transposase_IS3/IS150/IS904"/>
</dbReference>
<keyword evidence="3" id="KW-1185">Reference proteome</keyword>
<dbReference type="Proteomes" id="UP000471501">
    <property type="component" value="Unassembled WGS sequence"/>
</dbReference>
<evidence type="ECO:0000313" key="2">
    <source>
        <dbReference type="EMBL" id="MWB93079.1"/>
    </source>
</evidence>
<gene>
    <name evidence="2" type="ORF">GON26_01795</name>
</gene>
<organism evidence="2 3">
    <name type="scientific">Flavobacterium hydrocarbonoxydans</name>
    <dbReference type="NCBI Taxonomy" id="2683249"/>
    <lineage>
        <taxon>Bacteria</taxon>
        <taxon>Pseudomonadati</taxon>
        <taxon>Bacteroidota</taxon>
        <taxon>Flavobacteriia</taxon>
        <taxon>Flavobacteriales</taxon>
        <taxon>Flavobacteriaceae</taxon>
        <taxon>Flavobacterium</taxon>
    </lineage>
</organism>
<dbReference type="SUPFAM" id="SSF53098">
    <property type="entry name" value="Ribonuclease H-like"/>
    <property type="match status" value="1"/>
</dbReference>
<comment type="caution">
    <text evidence="2">The sequence shown here is derived from an EMBL/GenBank/DDBJ whole genome shotgun (WGS) entry which is preliminary data.</text>
</comment>
<dbReference type="GO" id="GO:0003676">
    <property type="term" value="F:nucleic acid binding"/>
    <property type="evidence" value="ECO:0007669"/>
    <property type="project" value="InterPro"/>
</dbReference>
<dbReference type="Gene3D" id="3.30.420.10">
    <property type="entry name" value="Ribonuclease H-like superfamily/Ribonuclease H"/>
    <property type="match status" value="1"/>
</dbReference>
<evidence type="ECO:0000259" key="1">
    <source>
        <dbReference type="PROSITE" id="PS50994"/>
    </source>
</evidence>
<proteinExistence type="predicted"/>
<name>A0A6I4NN29_9FLAO</name>
<dbReference type="InterPro" id="IPR048020">
    <property type="entry name" value="Transpos_IS3"/>
</dbReference>
<dbReference type="InterPro" id="IPR012337">
    <property type="entry name" value="RNaseH-like_sf"/>
</dbReference>
<sequence length="242" mass="28119">MSTKITSIFLESSKRYSCVKIAKELTAGGTKISYTQVGLYMTQMGLRPKAKRKFKTTTDSKHNFYTSPNILNRRFKVSGPSIVWVSDITYIQTDKRFLYLTIIMDLYDRKIIGWSLSSNMKAEKTSLAAWEMAVNNRKVSEGLIFHSDRGVQYACRAFVSRLDSYKVITRSMSRRENCLDNAPAESFFKTLKCELLYNCKLMPKKETKDTVIDYIENWYNRMRIHSGLNYQTIEEFNTATKL</sequence>
<dbReference type="Pfam" id="PF00665">
    <property type="entry name" value="rve"/>
    <property type="match status" value="1"/>
</dbReference>
<dbReference type="PANTHER" id="PTHR46889:SF4">
    <property type="entry name" value="TRANSPOSASE INSO FOR INSERTION SEQUENCE ELEMENT IS911B-RELATED"/>
    <property type="match status" value="1"/>
</dbReference>
<accession>A0A6I4NN29</accession>
<feature type="domain" description="Integrase catalytic" evidence="1">
    <location>
        <begin position="76"/>
        <end position="240"/>
    </location>
</feature>
<dbReference type="AlphaFoldDB" id="A0A6I4NN29"/>
<dbReference type="NCBIfam" id="NF033516">
    <property type="entry name" value="transpos_IS3"/>
    <property type="match status" value="1"/>
</dbReference>
<reference evidence="2 3" key="1">
    <citation type="submission" date="2019-12" db="EMBL/GenBank/DDBJ databases">
        <authorList>
            <person name="Kim Y.S."/>
        </authorList>
    </citation>
    <scope>NUCLEOTIDE SEQUENCE [LARGE SCALE GENOMIC DNA]</scope>
    <source>
        <strain evidence="2 3">GA093</strain>
    </source>
</reference>
<evidence type="ECO:0000313" key="3">
    <source>
        <dbReference type="Proteomes" id="UP000471501"/>
    </source>
</evidence>
<dbReference type="PANTHER" id="PTHR46889">
    <property type="entry name" value="TRANSPOSASE INSF FOR INSERTION SEQUENCE IS3B-RELATED"/>
    <property type="match status" value="1"/>
</dbReference>
<dbReference type="InterPro" id="IPR036397">
    <property type="entry name" value="RNaseH_sf"/>
</dbReference>
<dbReference type="GO" id="GO:0015074">
    <property type="term" value="P:DNA integration"/>
    <property type="evidence" value="ECO:0007669"/>
    <property type="project" value="InterPro"/>
</dbReference>
<protein>
    <submittedName>
        <fullName evidence="2">IS3 family transposase</fullName>
    </submittedName>
</protein>
<dbReference type="PROSITE" id="PS50994">
    <property type="entry name" value="INTEGRASE"/>
    <property type="match status" value="1"/>
</dbReference>
<dbReference type="EMBL" id="WSTB01000001">
    <property type="protein sequence ID" value="MWB93079.1"/>
    <property type="molecule type" value="Genomic_DNA"/>
</dbReference>
<dbReference type="InterPro" id="IPR001584">
    <property type="entry name" value="Integrase_cat-core"/>
</dbReference>